<gene>
    <name evidence="1" type="ORF">H9826_11540</name>
</gene>
<dbReference type="Pfam" id="PF04860">
    <property type="entry name" value="Phage_portal"/>
    <property type="match status" value="1"/>
</dbReference>
<dbReference type="InterPro" id="IPR006944">
    <property type="entry name" value="Phage/GTA_portal"/>
</dbReference>
<accession>A0A9D2CFS7</accession>
<proteinExistence type="predicted"/>
<reference evidence="1" key="1">
    <citation type="journal article" date="2021" name="PeerJ">
        <title>Extensive microbial diversity within the chicken gut microbiome revealed by metagenomics and culture.</title>
        <authorList>
            <person name="Gilroy R."/>
            <person name="Ravi A."/>
            <person name="Getino M."/>
            <person name="Pursley I."/>
            <person name="Horton D.L."/>
            <person name="Alikhan N.F."/>
            <person name="Baker D."/>
            <person name="Gharbi K."/>
            <person name="Hall N."/>
            <person name="Watson M."/>
            <person name="Adriaenssens E.M."/>
            <person name="Foster-Nyarko E."/>
            <person name="Jarju S."/>
            <person name="Secka A."/>
            <person name="Antonio M."/>
            <person name="Oren A."/>
            <person name="Chaudhuri R.R."/>
            <person name="La Ragione R."/>
            <person name="Hildebrand F."/>
            <person name="Pallen M.J."/>
        </authorList>
    </citation>
    <scope>NUCLEOTIDE SEQUENCE</scope>
    <source>
        <strain evidence="1">CHK33-7979</strain>
    </source>
</reference>
<organism evidence="1 2">
    <name type="scientific">Candidatus Intestinimonas merdavium</name>
    <dbReference type="NCBI Taxonomy" id="2838622"/>
    <lineage>
        <taxon>Bacteria</taxon>
        <taxon>Bacillati</taxon>
        <taxon>Bacillota</taxon>
        <taxon>Clostridia</taxon>
        <taxon>Eubacteriales</taxon>
        <taxon>Intestinimonas</taxon>
    </lineage>
</organism>
<evidence type="ECO:0000313" key="1">
    <source>
        <dbReference type="EMBL" id="HIY74580.1"/>
    </source>
</evidence>
<dbReference type="EMBL" id="DXCX01000124">
    <property type="protein sequence ID" value="HIY74580.1"/>
    <property type="molecule type" value="Genomic_DNA"/>
</dbReference>
<dbReference type="AlphaFoldDB" id="A0A9D2CFS7"/>
<comment type="caution">
    <text evidence="1">The sequence shown here is derived from an EMBL/GenBank/DDBJ whole genome shotgun (WGS) entry which is preliminary data.</text>
</comment>
<sequence length="397" mass="45245">MTETALSFFRFLQPKGGRVSTREVTCRELFEAAQEYQVRELCFWVCVNMVANAMGRCEVRTFRGGEEVRERDYYLWNLSPNVNQSSTAFWHKLVARLYQDNEALIVPTLTRADGMDALVVADGWDEPEEWPSRQREYRSVRVGAYTWSYPLYENGVLHLKLHHKHMAPVIAGLYQSYWRLVSAAMRHYEWDRGQHWKVHVDQMAAGEDGWAERFQAMIAAQIKPFLDSNGAVLPEFDGYTYERVGGTGTGDTRDIKALIEDIFDFTARGFLIPAVLVNGKIEGTQDANSRFLTNCIDPLCDQLQEEITRKRYGYAAWQAGNFVRVDSASILHFDLFSNAANVEKLVGSAAFSINDILRAANQPTLDEPWADAHFLTKNISTMDDVARQLGMQKGENP</sequence>
<protein>
    <submittedName>
        <fullName evidence="1">Phage portal protein</fullName>
    </submittedName>
</protein>
<evidence type="ECO:0000313" key="2">
    <source>
        <dbReference type="Proteomes" id="UP000886824"/>
    </source>
</evidence>
<name>A0A9D2CFS7_9FIRM</name>
<dbReference type="Proteomes" id="UP000886824">
    <property type="component" value="Unassembled WGS sequence"/>
</dbReference>
<reference evidence="1" key="2">
    <citation type="submission" date="2021-04" db="EMBL/GenBank/DDBJ databases">
        <authorList>
            <person name="Gilroy R."/>
        </authorList>
    </citation>
    <scope>NUCLEOTIDE SEQUENCE</scope>
    <source>
        <strain evidence="1">CHK33-7979</strain>
    </source>
</reference>